<name>A0A819KYN9_9BILA</name>
<proteinExistence type="predicted"/>
<reference evidence="3" key="1">
    <citation type="submission" date="2021-02" db="EMBL/GenBank/DDBJ databases">
        <authorList>
            <person name="Nowell W R."/>
        </authorList>
    </citation>
    <scope>NUCLEOTIDE SEQUENCE</scope>
</reference>
<protein>
    <submittedName>
        <fullName evidence="3">Uncharacterized protein</fullName>
    </submittedName>
</protein>
<dbReference type="EMBL" id="CAJOAX010013445">
    <property type="protein sequence ID" value="CAF4130624.1"/>
    <property type="molecule type" value="Genomic_DNA"/>
</dbReference>
<dbReference type="Proteomes" id="UP000663823">
    <property type="component" value="Unassembled WGS sequence"/>
</dbReference>
<organism evidence="3 5">
    <name type="scientific">Rotaria sordida</name>
    <dbReference type="NCBI Taxonomy" id="392033"/>
    <lineage>
        <taxon>Eukaryota</taxon>
        <taxon>Metazoa</taxon>
        <taxon>Spiralia</taxon>
        <taxon>Gnathifera</taxon>
        <taxon>Rotifera</taxon>
        <taxon>Eurotatoria</taxon>
        <taxon>Bdelloidea</taxon>
        <taxon>Philodinida</taxon>
        <taxon>Philodinidae</taxon>
        <taxon>Rotaria</taxon>
    </lineage>
</organism>
<comment type="caution">
    <text evidence="3">The sequence shown here is derived from an EMBL/GenBank/DDBJ whole genome shotgun (WGS) entry which is preliminary data.</text>
</comment>
<evidence type="ECO:0000313" key="1">
    <source>
        <dbReference type="EMBL" id="CAF1207885.1"/>
    </source>
</evidence>
<dbReference type="AlphaFoldDB" id="A0A819KYN9"/>
<dbReference type="EMBL" id="CAJNOT010002075">
    <property type="protein sequence ID" value="CAF1281540.1"/>
    <property type="molecule type" value="Genomic_DNA"/>
</dbReference>
<dbReference type="Proteomes" id="UP000663864">
    <property type="component" value="Unassembled WGS sequence"/>
</dbReference>
<evidence type="ECO:0000313" key="2">
    <source>
        <dbReference type="EMBL" id="CAF1281540.1"/>
    </source>
</evidence>
<evidence type="ECO:0000313" key="3">
    <source>
        <dbReference type="EMBL" id="CAF3956408.1"/>
    </source>
</evidence>
<evidence type="ECO:0000313" key="5">
    <source>
        <dbReference type="Proteomes" id="UP000663836"/>
    </source>
</evidence>
<dbReference type="EMBL" id="CAJNOO010001862">
    <property type="protein sequence ID" value="CAF1207885.1"/>
    <property type="molecule type" value="Genomic_DNA"/>
</dbReference>
<gene>
    <name evidence="3" type="ORF">JBS370_LOCUS23833</name>
    <name evidence="4" type="ORF">OTI717_LOCUS35260</name>
    <name evidence="1" type="ORF">RFH988_LOCUS24964</name>
    <name evidence="2" type="ORF">ZHD862_LOCUS26957</name>
</gene>
<sequence length="178" mass="21009">MYTTRPYSSETIEFDLPKTMYSVQPVLQQTKQLTNLSELKDIERRQDVLLDKLEQLYNQLILYKKNQNSIDLNLVPIRKELVVHLSAKQPSKNILNLIEKFRDNLSIRTYRHSSLRDVSFDNYIQNLSSTNNQNKKHSLAIIWANDDDNLPYMFHSQMKINDEQSIVNLLSHQLTKND</sequence>
<dbReference type="Proteomes" id="UP000663882">
    <property type="component" value="Unassembled WGS sequence"/>
</dbReference>
<dbReference type="OrthoDB" id="10023655at2759"/>
<accession>A0A819KYN9</accession>
<dbReference type="EMBL" id="CAJOBD010003583">
    <property type="protein sequence ID" value="CAF3956408.1"/>
    <property type="molecule type" value="Genomic_DNA"/>
</dbReference>
<dbReference type="Proteomes" id="UP000663836">
    <property type="component" value="Unassembled WGS sequence"/>
</dbReference>
<evidence type="ECO:0000313" key="4">
    <source>
        <dbReference type="EMBL" id="CAF4130624.1"/>
    </source>
</evidence>